<dbReference type="STRING" id="710696.Intca_2154"/>
<feature type="transmembrane region" description="Helical" evidence="8">
    <location>
        <begin position="387"/>
        <end position="408"/>
    </location>
</feature>
<keyword evidence="4" id="KW-0997">Cell inner membrane</keyword>
<feature type="transmembrane region" description="Helical" evidence="8">
    <location>
        <begin position="124"/>
        <end position="142"/>
    </location>
</feature>
<dbReference type="Gene3D" id="1.10.3720.10">
    <property type="entry name" value="MetI-like"/>
    <property type="match status" value="2"/>
</dbReference>
<dbReference type="SUPFAM" id="SSF161098">
    <property type="entry name" value="MetI-like"/>
    <property type="match status" value="2"/>
</dbReference>
<comment type="subcellular location">
    <subcellularLocation>
        <location evidence="1">Cell inner membrane</location>
        <topology evidence="1">Multi-pass membrane protein</topology>
    </subcellularLocation>
    <subcellularLocation>
        <location evidence="8">Cell membrane</location>
        <topology evidence="8">Multi-pass membrane protein</topology>
    </subcellularLocation>
</comment>
<evidence type="ECO:0000256" key="7">
    <source>
        <dbReference type="ARBA" id="ARBA00023136"/>
    </source>
</evidence>
<feature type="transmembrane region" description="Helical" evidence="8">
    <location>
        <begin position="178"/>
        <end position="203"/>
    </location>
</feature>
<evidence type="ECO:0000256" key="6">
    <source>
        <dbReference type="ARBA" id="ARBA00022989"/>
    </source>
</evidence>
<dbReference type="AlphaFoldDB" id="E6SDL1"/>
<dbReference type="KEGG" id="ica:Intca_2154"/>
<feature type="domain" description="ABC transmembrane type-1" evidence="9">
    <location>
        <begin position="315"/>
        <end position="505"/>
    </location>
</feature>
<evidence type="ECO:0000256" key="2">
    <source>
        <dbReference type="ARBA" id="ARBA00022448"/>
    </source>
</evidence>
<dbReference type="PANTHER" id="PTHR43357">
    <property type="entry name" value="INNER MEMBRANE ABC TRANSPORTER PERMEASE PROTEIN YDCV"/>
    <property type="match status" value="1"/>
</dbReference>
<dbReference type="eggNOG" id="COG1178">
    <property type="taxonomic scope" value="Bacteria"/>
</dbReference>
<feature type="transmembrane region" description="Helical" evidence="8">
    <location>
        <begin position="481"/>
        <end position="505"/>
    </location>
</feature>
<feature type="transmembrane region" description="Helical" evidence="8">
    <location>
        <begin position="270"/>
        <end position="298"/>
    </location>
</feature>
<dbReference type="PANTHER" id="PTHR43357:SF3">
    <property type="entry name" value="FE(3+)-TRANSPORT SYSTEM PERMEASE PROTEIN FBPB 2"/>
    <property type="match status" value="1"/>
</dbReference>
<keyword evidence="6 8" id="KW-1133">Transmembrane helix</keyword>
<keyword evidence="5 8" id="KW-0812">Transmembrane</keyword>
<evidence type="ECO:0000313" key="10">
    <source>
        <dbReference type="EMBL" id="ADU48663.1"/>
    </source>
</evidence>
<dbReference type="HOGENOM" id="CLU_021838_0_0_11"/>
<dbReference type="InterPro" id="IPR035906">
    <property type="entry name" value="MetI-like_sf"/>
</dbReference>
<organism evidence="10 11">
    <name type="scientific">Intrasporangium calvum (strain ATCC 23552 / DSM 43043 / JCM 3097 / NBRC 12989 / NCIMB 10167 / NRRL B-3866 / 7 KIP)</name>
    <dbReference type="NCBI Taxonomy" id="710696"/>
    <lineage>
        <taxon>Bacteria</taxon>
        <taxon>Bacillati</taxon>
        <taxon>Actinomycetota</taxon>
        <taxon>Actinomycetes</taxon>
        <taxon>Micrococcales</taxon>
        <taxon>Intrasporangiaceae</taxon>
        <taxon>Intrasporangium</taxon>
    </lineage>
</organism>
<evidence type="ECO:0000256" key="1">
    <source>
        <dbReference type="ARBA" id="ARBA00004429"/>
    </source>
</evidence>
<keyword evidence="11" id="KW-1185">Reference proteome</keyword>
<gene>
    <name evidence="10" type="ordered locus">Intca_2154</name>
</gene>
<dbReference type="Pfam" id="PF00528">
    <property type="entry name" value="BPD_transp_1"/>
    <property type="match status" value="2"/>
</dbReference>
<keyword evidence="3" id="KW-1003">Cell membrane</keyword>
<reference evidence="10 11" key="1">
    <citation type="journal article" date="2010" name="Stand. Genomic Sci.">
        <title>Complete genome sequence of Intrasporangium calvum type strain (7 KIP).</title>
        <authorList>
            <person name="Del Rio T.G."/>
            <person name="Chertkov O."/>
            <person name="Yasawong M."/>
            <person name="Lucas S."/>
            <person name="Deshpande S."/>
            <person name="Cheng J.F."/>
            <person name="Detter C."/>
            <person name="Tapia R."/>
            <person name="Han C."/>
            <person name="Goodwin L."/>
            <person name="Pitluck S."/>
            <person name="Liolios K."/>
            <person name="Ivanova N."/>
            <person name="Mavromatis K."/>
            <person name="Pati A."/>
            <person name="Chen A."/>
            <person name="Palaniappan K."/>
            <person name="Land M."/>
            <person name="Hauser L."/>
            <person name="Chang Y.J."/>
            <person name="Jeffries C.D."/>
            <person name="Rohde M."/>
            <person name="Pukall R."/>
            <person name="Sikorski J."/>
            <person name="Goker M."/>
            <person name="Woyke T."/>
            <person name="Bristow J."/>
            <person name="Eisen J.A."/>
            <person name="Markowitz V."/>
            <person name="Hugenholtz P."/>
            <person name="Kyrpides N.C."/>
            <person name="Klenk H.P."/>
            <person name="Lapidus A."/>
        </authorList>
    </citation>
    <scope>NUCLEOTIDE SEQUENCE [LARGE SCALE GENOMIC DNA]</scope>
    <source>
        <strain evidence="11">ATCC 23552 / DSM 43043 / JCM 3097 / NBRC 12989 / 7 KIP</strain>
    </source>
</reference>
<name>E6SDL1_INTC7</name>
<dbReference type="GO" id="GO:0005886">
    <property type="term" value="C:plasma membrane"/>
    <property type="evidence" value="ECO:0007669"/>
    <property type="project" value="UniProtKB-SubCell"/>
</dbReference>
<feature type="transmembrane region" description="Helical" evidence="8">
    <location>
        <begin position="429"/>
        <end position="454"/>
    </location>
</feature>
<feature type="transmembrane region" description="Helical" evidence="8">
    <location>
        <begin position="318"/>
        <end position="341"/>
    </location>
</feature>
<dbReference type="OrthoDB" id="5100908at2"/>
<evidence type="ECO:0000259" key="9">
    <source>
        <dbReference type="PROSITE" id="PS50928"/>
    </source>
</evidence>
<keyword evidence="2 8" id="KW-0813">Transport</keyword>
<feature type="transmembrane region" description="Helical" evidence="8">
    <location>
        <begin position="223"/>
        <end position="242"/>
    </location>
</feature>
<evidence type="ECO:0000256" key="8">
    <source>
        <dbReference type="RuleBase" id="RU363032"/>
    </source>
</evidence>
<dbReference type="EMBL" id="CP002343">
    <property type="protein sequence ID" value="ADU48663.1"/>
    <property type="molecule type" value="Genomic_DNA"/>
</dbReference>
<feature type="transmembrane region" description="Helical" evidence="8">
    <location>
        <begin position="96"/>
        <end position="118"/>
    </location>
</feature>
<dbReference type="GO" id="GO:0055085">
    <property type="term" value="P:transmembrane transport"/>
    <property type="evidence" value="ECO:0007669"/>
    <property type="project" value="InterPro"/>
</dbReference>
<proteinExistence type="inferred from homology"/>
<keyword evidence="7 8" id="KW-0472">Membrane</keyword>
<dbReference type="PROSITE" id="PS50928">
    <property type="entry name" value="ABC_TM1"/>
    <property type="match status" value="2"/>
</dbReference>
<feature type="transmembrane region" description="Helical" evidence="8">
    <location>
        <begin position="353"/>
        <end position="375"/>
    </location>
</feature>
<evidence type="ECO:0000256" key="4">
    <source>
        <dbReference type="ARBA" id="ARBA00022519"/>
    </source>
</evidence>
<feature type="domain" description="ABC transmembrane type-1" evidence="9">
    <location>
        <begin position="60"/>
        <end position="241"/>
    </location>
</feature>
<feature type="transmembrane region" description="Helical" evidence="8">
    <location>
        <begin position="57"/>
        <end position="84"/>
    </location>
</feature>
<dbReference type="Proteomes" id="UP000008914">
    <property type="component" value="Chromosome"/>
</dbReference>
<dbReference type="CDD" id="cd06261">
    <property type="entry name" value="TM_PBP2"/>
    <property type="match status" value="2"/>
</dbReference>
<accession>E6SDL1</accession>
<evidence type="ECO:0000256" key="3">
    <source>
        <dbReference type="ARBA" id="ARBA00022475"/>
    </source>
</evidence>
<feature type="transmembrane region" description="Helical" evidence="8">
    <location>
        <begin position="15"/>
        <end position="37"/>
    </location>
</feature>
<comment type="similarity">
    <text evidence="8">Belongs to the binding-protein-dependent transport system permease family.</text>
</comment>
<evidence type="ECO:0000313" key="11">
    <source>
        <dbReference type="Proteomes" id="UP000008914"/>
    </source>
</evidence>
<evidence type="ECO:0000256" key="5">
    <source>
        <dbReference type="ARBA" id="ARBA00022692"/>
    </source>
</evidence>
<dbReference type="InterPro" id="IPR000515">
    <property type="entry name" value="MetI-like"/>
</dbReference>
<sequence>MPRPRTPEGQGRPPWWLVVPALAGAALAVLPLGYLLVRTSEAGPARILEILSRPGTVALVGRSLGLAAVVTGLCLLIGITLAALVTRTAMPGRRTLAVLAPLPLAIPSYVAAFAWVAAAPWARGFLGATIVLTACTYPYVYLPVVAAMRSVDPAQEEVSRSLGRSAWRTFWTVTARQVWPAAASGGLLVALYTLSDFGAVSILQYDVFTRVIHTSYTATFDRTPAAVLSTLLVVITVVIAVGERWTRRPVEQTRVGAGVARRAEPHPLGALGPVAAGAVVAVLLVALAFPVASLLYWFSTGLSAGIDTERLLTSTGTTLFLAVLGAVATMALAVPIGVLVARHRSRSSAVVETATWAGHALPGIVVALALVFFGVRVAQPIYQRTPLLLIAYAVLFLPAGVGAVRGAVAMSSPRIEEVARSLGSSPLAVLRRVTIPLAAPGIAAGTALVMLTIMKELPATLLLRPTGANTLATSLWTQTGVAAYAAAAPYALTLVLLAVLPTLWLMRAQGRFTATEDL</sequence>
<protein>
    <submittedName>
        <fullName evidence="10">Binding-protein-dependent transport systems inner membrane component</fullName>
    </submittedName>
</protein>